<protein>
    <submittedName>
        <fullName evidence="2">Uncharacterized protein</fullName>
    </submittedName>
</protein>
<evidence type="ECO:0000256" key="1">
    <source>
        <dbReference type="SAM" id="Phobius"/>
    </source>
</evidence>
<gene>
    <name evidence="2" type="ORF">K234311028_10040</name>
</gene>
<dbReference type="AlphaFoldDB" id="A0ABC8EAW4"/>
<keyword evidence="1" id="KW-0472">Membrane</keyword>
<proteinExistence type="predicted"/>
<reference evidence="2 3" key="1">
    <citation type="submission" date="2022-09" db="EMBL/GenBank/DDBJ databases">
        <title>complete genome sequences of Clostridium tetani str. KHSU-234311-028 isolated from soil.</title>
        <authorList>
            <person name="Sekizuka T."/>
            <person name="Shitada C."/>
            <person name="Takahashi M."/>
            <person name="Kuroda M."/>
        </authorList>
    </citation>
    <scope>NUCLEOTIDE SEQUENCE [LARGE SCALE GENOMIC DNA]</scope>
    <source>
        <strain evidence="2 3">KHSU-234311-028</strain>
    </source>
</reference>
<feature type="transmembrane region" description="Helical" evidence="1">
    <location>
        <begin position="69"/>
        <end position="87"/>
    </location>
</feature>
<sequence length="90" mass="10640">MKNVNYYLWKLGLYESKIISKKEIDKNNLPKDVFYSLLFNEYNQVTVKEIDPEELDKFVKAKNAYNLNIIRICIVICTIFLGILVFINSK</sequence>
<dbReference type="Proteomes" id="UP001321763">
    <property type="component" value="Chromosome"/>
</dbReference>
<keyword evidence="1" id="KW-0812">Transmembrane</keyword>
<keyword evidence="1" id="KW-1133">Transmembrane helix</keyword>
<dbReference type="EMBL" id="AP026818">
    <property type="protein sequence ID" value="BDR80758.1"/>
    <property type="molecule type" value="Genomic_DNA"/>
</dbReference>
<evidence type="ECO:0000313" key="2">
    <source>
        <dbReference type="EMBL" id="BDR80758.1"/>
    </source>
</evidence>
<evidence type="ECO:0000313" key="3">
    <source>
        <dbReference type="Proteomes" id="UP001321763"/>
    </source>
</evidence>
<dbReference type="RefSeq" id="WP_317724898.1">
    <property type="nucleotide sequence ID" value="NZ_AP026818.1"/>
</dbReference>
<name>A0ABC8EAW4_CLOTA</name>
<accession>A0ABC8EAW4</accession>
<organism evidence="2 3">
    <name type="scientific">Clostridium tetani</name>
    <dbReference type="NCBI Taxonomy" id="1513"/>
    <lineage>
        <taxon>Bacteria</taxon>
        <taxon>Bacillati</taxon>
        <taxon>Bacillota</taxon>
        <taxon>Clostridia</taxon>
        <taxon>Eubacteriales</taxon>
        <taxon>Clostridiaceae</taxon>
        <taxon>Clostridium</taxon>
    </lineage>
</organism>